<reference evidence="2 3" key="1">
    <citation type="submission" date="2017-09" db="EMBL/GenBank/DDBJ databases">
        <authorList>
            <person name="Lee N."/>
            <person name="Cho B.-K."/>
        </authorList>
    </citation>
    <scope>NUCLEOTIDE SEQUENCE [LARGE SCALE GENOMIC DNA]</scope>
    <source>
        <strain evidence="2 3">ATCC 13879</strain>
    </source>
</reference>
<evidence type="ECO:0000313" key="2">
    <source>
        <dbReference type="EMBL" id="QEV04733.1"/>
    </source>
</evidence>
<feature type="compositionally biased region" description="Low complexity" evidence="1">
    <location>
        <begin position="40"/>
        <end position="51"/>
    </location>
</feature>
<dbReference type="Proteomes" id="UP000326041">
    <property type="component" value="Chromosome"/>
</dbReference>
<feature type="compositionally biased region" description="Pro residues" evidence="1">
    <location>
        <begin position="1"/>
        <end position="21"/>
    </location>
</feature>
<accession>A0ABX6AQL7</accession>
<organism evidence="2 3">
    <name type="scientific">Streptomyces prasinus</name>
    <dbReference type="NCBI Taxonomy" id="67345"/>
    <lineage>
        <taxon>Bacteria</taxon>
        <taxon>Bacillati</taxon>
        <taxon>Actinomycetota</taxon>
        <taxon>Actinomycetes</taxon>
        <taxon>Kitasatosporales</taxon>
        <taxon>Streptomycetaceae</taxon>
        <taxon>Streptomyces</taxon>
    </lineage>
</organism>
<sequence>MPIPQPTVVPAPAGRPVPASPDPAGSERALARVTRRAARVRLTGAGPAAADRAGEAGETGRRGVRAAPEHRPPGEPRPLAGPLPRTVDDLVVRAGAGIEP</sequence>
<dbReference type="GeneID" id="95533456"/>
<evidence type="ECO:0000256" key="1">
    <source>
        <dbReference type="SAM" id="MobiDB-lite"/>
    </source>
</evidence>
<name>A0ABX6AQL7_9ACTN</name>
<evidence type="ECO:0000313" key="3">
    <source>
        <dbReference type="Proteomes" id="UP000326041"/>
    </source>
</evidence>
<dbReference type="RefSeq" id="WP_150475046.1">
    <property type="nucleotide sequence ID" value="NZ_CP023697.1"/>
</dbReference>
<dbReference type="EMBL" id="CP023697">
    <property type="protein sequence ID" value="QEV04733.1"/>
    <property type="molecule type" value="Genomic_DNA"/>
</dbReference>
<feature type="region of interest" description="Disordered" evidence="1">
    <location>
        <begin position="1"/>
        <end position="28"/>
    </location>
</feature>
<proteinExistence type="predicted"/>
<protein>
    <submittedName>
        <fullName evidence="2">Uncharacterized protein</fullName>
    </submittedName>
</protein>
<feature type="region of interest" description="Disordered" evidence="1">
    <location>
        <begin position="40"/>
        <end position="86"/>
    </location>
</feature>
<feature type="compositionally biased region" description="Basic and acidic residues" evidence="1">
    <location>
        <begin position="52"/>
        <end position="74"/>
    </location>
</feature>
<gene>
    <name evidence="2" type="ORF">CP972_02505</name>
</gene>
<keyword evidence="3" id="KW-1185">Reference proteome</keyword>